<dbReference type="InParanoid" id="A0A1Y1NES6"/>
<reference evidence="3" key="1">
    <citation type="journal article" date="2016" name="Sci. Rep.">
        <title>Molecular characterization of firefly nuptial gifts: a multi-omics approach sheds light on postcopulatory sexual selection.</title>
        <authorList>
            <person name="Al-Wathiqui N."/>
            <person name="Fallon T.R."/>
            <person name="South A."/>
            <person name="Weng J.K."/>
            <person name="Lewis S.M."/>
        </authorList>
    </citation>
    <scope>NUCLEOTIDE SEQUENCE</scope>
</reference>
<evidence type="ECO:0000313" key="3">
    <source>
        <dbReference type="EMBL" id="JAV95095.1"/>
    </source>
</evidence>
<feature type="compositionally biased region" description="Low complexity" evidence="1">
    <location>
        <begin position="138"/>
        <end position="150"/>
    </location>
</feature>
<protein>
    <submittedName>
        <fullName evidence="3">Uncharacterized protein</fullName>
    </submittedName>
</protein>
<feature type="compositionally biased region" description="Basic and acidic residues" evidence="1">
    <location>
        <begin position="155"/>
        <end position="171"/>
    </location>
</feature>
<feature type="signal peptide" evidence="2">
    <location>
        <begin position="1"/>
        <end position="16"/>
    </location>
</feature>
<dbReference type="EMBL" id="GEZM01007555">
    <property type="protein sequence ID" value="JAV95095.1"/>
    <property type="molecule type" value="Transcribed_RNA"/>
</dbReference>
<reference evidence="4" key="3">
    <citation type="submission" date="2019-08" db="EMBL/GenBank/DDBJ databases">
        <authorList>
            <consortium name="Photinus pyralis genome working group"/>
            <person name="Fallon T.R."/>
            <person name="Sander Lower S.E."/>
            <person name="Weng J.-K."/>
        </authorList>
    </citation>
    <scope>NUCLEOTIDE SEQUENCE</scope>
    <source>
        <strain evidence="4">1611_PpyrPB1</strain>
        <tissue evidence="4">Whole body</tissue>
    </source>
</reference>
<organism evidence="3">
    <name type="scientific">Photinus pyralis</name>
    <name type="common">Common eastern firefly</name>
    <name type="synonym">Lampyris pyralis</name>
    <dbReference type="NCBI Taxonomy" id="7054"/>
    <lineage>
        <taxon>Eukaryota</taxon>
        <taxon>Metazoa</taxon>
        <taxon>Ecdysozoa</taxon>
        <taxon>Arthropoda</taxon>
        <taxon>Hexapoda</taxon>
        <taxon>Insecta</taxon>
        <taxon>Pterygota</taxon>
        <taxon>Neoptera</taxon>
        <taxon>Endopterygota</taxon>
        <taxon>Coleoptera</taxon>
        <taxon>Polyphaga</taxon>
        <taxon>Elateriformia</taxon>
        <taxon>Elateroidea</taxon>
        <taxon>Lampyridae</taxon>
        <taxon>Lampyrinae</taxon>
        <taxon>Photinus</taxon>
    </lineage>
</organism>
<feature type="compositionally biased region" description="Basic and acidic residues" evidence="1">
    <location>
        <begin position="213"/>
        <end position="229"/>
    </location>
</feature>
<dbReference type="Proteomes" id="UP000327044">
    <property type="component" value="Unassembled WGS sequence"/>
</dbReference>
<dbReference type="OrthoDB" id="6784741at2759"/>
<feature type="compositionally biased region" description="Basic and acidic residues" evidence="1">
    <location>
        <begin position="238"/>
        <end position="252"/>
    </location>
</feature>
<gene>
    <name evidence="4" type="ORF">PPYR_13231</name>
</gene>
<feature type="compositionally biased region" description="Basic and acidic residues" evidence="1">
    <location>
        <begin position="100"/>
        <end position="134"/>
    </location>
</feature>
<dbReference type="EMBL" id="VVIM01000009">
    <property type="protein sequence ID" value="KAB0793611.1"/>
    <property type="molecule type" value="Genomic_DNA"/>
</dbReference>
<dbReference type="AlphaFoldDB" id="A0A1Y1NES6"/>
<accession>A0A1Y1NES6</accession>
<reference evidence="4 5" key="2">
    <citation type="journal article" date="2018" name="Elife">
        <title>Firefly genomes illuminate parallel origins of bioluminescence in beetles.</title>
        <authorList>
            <person name="Fallon T.R."/>
            <person name="Lower S.E."/>
            <person name="Chang C.H."/>
            <person name="Bessho-Uehara M."/>
            <person name="Martin G.J."/>
            <person name="Bewick A.J."/>
            <person name="Behringer M."/>
            <person name="Debat H.J."/>
            <person name="Wong I."/>
            <person name="Day J.C."/>
            <person name="Suvorov A."/>
            <person name="Silva C.J."/>
            <person name="Stanger-Hall K.F."/>
            <person name="Hall D.W."/>
            <person name="Schmitz R.J."/>
            <person name="Nelson D.R."/>
            <person name="Lewis S.M."/>
            <person name="Shigenobu S."/>
            <person name="Bybee S.M."/>
            <person name="Larracuente A.M."/>
            <person name="Oba Y."/>
            <person name="Weng J.K."/>
        </authorList>
    </citation>
    <scope>NUCLEOTIDE SEQUENCE [LARGE SCALE GENOMIC DNA]</scope>
    <source>
        <strain evidence="4">1611_PpyrPB1</strain>
        <tissue evidence="4">Whole body</tissue>
    </source>
</reference>
<dbReference type="EMBL" id="GEZM01007556">
    <property type="protein sequence ID" value="JAV95094.1"/>
    <property type="molecule type" value="Transcribed_RNA"/>
</dbReference>
<feature type="compositionally biased region" description="Basic and acidic residues" evidence="1">
    <location>
        <begin position="43"/>
        <end position="75"/>
    </location>
</feature>
<sequence length="252" mass="27751">MKYILAAIFLIGTTLAYPVGEENESKPDASIINPNSLSSAKSQESDEVPKHSHHDDESHKDVSHEHHKDIQHDSSEASEESESIEKQPPKLPEPLPEIQPEEKPSKPLEQEEPKPKEEQKLEDEKPQLEEKLIDMVEAANKPAAIAAESAGPDDQFAKRAEPAPEKQDSSPHSDSIPGAIEQEKPVADEENVPKDNELVSEGKSDILDIPQDAQKELKSPEKIAEELPKEVQQPIEGSLEKGDQAKDDSPSS</sequence>
<keyword evidence="5" id="KW-1185">Reference proteome</keyword>
<name>A0A1Y1NES6_PHOPY</name>
<feature type="compositionally biased region" description="Polar residues" evidence="1">
    <location>
        <begin position="32"/>
        <end position="42"/>
    </location>
</feature>
<feature type="compositionally biased region" description="Basic and acidic residues" evidence="1">
    <location>
        <begin position="181"/>
        <end position="206"/>
    </location>
</feature>
<feature type="region of interest" description="Disordered" evidence="1">
    <location>
        <begin position="15"/>
        <end position="252"/>
    </location>
</feature>
<evidence type="ECO:0000313" key="4">
    <source>
        <dbReference type="EMBL" id="KAB0793611.1"/>
    </source>
</evidence>
<evidence type="ECO:0000256" key="2">
    <source>
        <dbReference type="SAM" id="SignalP"/>
    </source>
</evidence>
<keyword evidence="2" id="KW-0732">Signal</keyword>
<feature type="chain" id="PRO_5011907553" evidence="2">
    <location>
        <begin position="17"/>
        <end position="252"/>
    </location>
</feature>
<evidence type="ECO:0000256" key="1">
    <source>
        <dbReference type="SAM" id="MobiDB-lite"/>
    </source>
</evidence>
<proteinExistence type="predicted"/>
<evidence type="ECO:0000313" key="5">
    <source>
        <dbReference type="Proteomes" id="UP000327044"/>
    </source>
</evidence>